<dbReference type="STRING" id="1121302.SAMN02745163_04200"/>
<proteinExistence type="predicted"/>
<evidence type="ECO:0000313" key="2">
    <source>
        <dbReference type="Proteomes" id="UP000184310"/>
    </source>
</evidence>
<dbReference type="GO" id="GO:0042601">
    <property type="term" value="C:endospore-forming forespore"/>
    <property type="evidence" value="ECO:0007669"/>
    <property type="project" value="TreeGrafter"/>
</dbReference>
<dbReference type="EMBL" id="FQZB01000022">
    <property type="protein sequence ID" value="SHK65090.1"/>
    <property type="molecule type" value="Genomic_DNA"/>
</dbReference>
<dbReference type="Gene3D" id="3.90.1200.10">
    <property type="match status" value="1"/>
</dbReference>
<protein>
    <recommendedName>
        <fullName evidence="3">Spore coat protein, CotS family</fullName>
    </recommendedName>
</protein>
<evidence type="ECO:0008006" key="3">
    <source>
        <dbReference type="Google" id="ProtNLM"/>
    </source>
</evidence>
<dbReference type="Proteomes" id="UP000184310">
    <property type="component" value="Unassembled WGS sequence"/>
</dbReference>
<keyword evidence="2" id="KW-1185">Reference proteome</keyword>
<dbReference type="PANTHER" id="PTHR39179:SF1">
    <property type="entry name" value="SPORE COAT PROTEIN I"/>
    <property type="match status" value="1"/>
</dbReference>
<dbReference type="InterPro" id="IPR047175">
    <property type="entry name" value="CotS-like"/>
</dbReference>
<dbReference type="OrthoDB" id="1928514at2"/>
<dbReference type="PANTHER" id="PTHR39179">
    <property type="entry name" value="SPORE COAT PROTEIN I"/>
    <property type="match status" value="1"/>
</dbReference>
<dbReference type="AlphaFoldDB" id="A0A1M6U7E7"/>
<name>A0A1M6U7E7_9CLOT</name>
<organism evidence="1 2">
    <name type="scientific">Clostridium cavendishii DSM 21758</name>
    <dbReference type="NCBI Taxonomy" id="1121302"/>
    <lineage>
        <taxon>Bacteria</taxon>
        <taxon>Bacillati</taxon>
        <taxon>Bacillota</taxon>
        <taxon>Clostridia</taxon>
        <taxon>Eubacteriales</taxon>
        <taxon>Clostridiaceae</taxon>
        <taxon>Clostridium</taxon>
    </lineage>
</organism>
<accession>A0A1M6U7E7</accession>
<evidence type="ECO:0000313" key="1">
    <source>
        <dbReference type="EMBL" id="SHK65090.1"/>
    </source>
</evidence>
<reference evidence="1 2" key="1">
    <citation type="submission" date="2016-11" db="EMBL/GenBank/DDBJ databases">
        <authorList>
            <person name="Jaros S."/>
            <person name="Januszkiewicz K."/>
            <person name="Wedrychowicz H."/>
        </authorList>
    </citation>
    <scope>NUCLEOTIDE SEQUENCE [LARGE SCALE GENOMIC DNA]</scope>
    <source>
        <strain evidence="1 2">DSM 21758</strain>
    </source>
</reference>
<sequence>MSEFWKLDQFLLSEGIEVVDKKRDAKINIYPYEQLKLIVGVHKKLKKREDIYSLRLHSEIGKEIEEHKVSNKRLERYLREINKKETKDELEEFIEKTGVEVINRAKKSIDKVYESNYIDLIKRSMASNEICIGKCYDNNIWIDEGYKIKDISKFCFNLLEMDCVYYLGKVKRMGYNFDFKNLINYYLTLEGLNNDSYAFIEALISYPVDYIKTFEKFLFMKESNFKKDEIIDKLRLAIKRDGEDLMLK</sequence>
<gene>
    <name evidence="1" type="ORF">SAMN02745163_04200</name>
</gene>
<dbReference type="RefSeq" id="WP_072992981.1">
    <property type="nucleotide sequence ID" value="NZ_FQZB01000022.1"/>
</dbReference>